<keyword evidence="1" id="KW-0472">Membrane</keyword>
<gene>
    <name evidence="3" type="ORF">TICRE_16290</name>
</gene>
<evidence type="ECO:0000259" key="2">
    <source>
        <dbReference type="Pfam" id="PF14470"/>
    </source>
</evidence>
<feature type="transmembrane region" description="Helical" evidence="1">
    <location>
        <begin position="98"/>
        <end position="131"/>
    </location>
</feature>
<keyword evidence="4" id="KW-1185">Reference proteome</keyword>
<name>A0A1U7M5C1_TISCR</name>
<accession>A0A1U7M5C1</accession>
<evidence type="ECO:0000313" key="4">
    <source>
        <dbReference type="Proteomes" id="UP000186112"/>
    </source>
</evidence>
<dbReference type="RefSeq" id="WP_075726941.1">
    <property type="nucleotide sequence ID" value="NZ_LTDM01000031.1"/>
</dbReference>
<dbReference type="Proteomes" id="UP000186112">
    <property type="component" value="Unassembled WGS sequence"/>
</dbReference>
<feature type="domain" description="YokE-like PH" evidence="2">
    <location>
        <begin position="207"/>
        <end position="280"/>
    </location>
</feature>
<dbReference type="Gene3D" id="1.20.120.1630">
    <property type="match status" value="1"/>
</dbReference>
<evidence type="ECO:0000256" key="1">
    <source>
        <dbReference type="SAM" id="Phobius"/>
    </source>
</evidence>
<dbReference type="OrthoDB" id="1908357at2"/>
<keyword evidence="1" id="KW-0812">Transmembrane</keyword>
<dbReference type="Pfam" id="PF14470">
    <property type="entry name" value="bPH_3"/>
    <property type="match status" value="1"/>
</dbReference>
<comment type="caution">
    <text evidence="3">The sequence shown here is derived from an EMBL/GenBank/DDBJ whole genome shotgun (WGS) entry which is preliminary data.</text>
</comment>
<keyword evidence="1" id="KW-1133">Transmembrane helix</keyword>
<evidence type="ECO:0000313" key="3">
    <source>
        <dbReference type="EMBL" id="OLS02388.1"/>
    </source>
</evidence>
<dbReference type="EMBL" id="LTDM01000031">
    <property type="protein sequence ID" value="OLS02388.1"/>
    <property type="molecule type" value="Genomic_DNA"/>
</dbReference>
<dbReference type="AlphaFoldDB" id="A0A1U7M5C1"/>
<dbReference type="InterPro" id="IPR039519">
    <property type="entry name" value="YokE-like_PH"/>
</dbReference>
<feature type="transmembrane region" description="Helical" evidence="1">
    <location>
        <begin position="43"/>
        <end position="64"/>
    </location>
</feature>
<feature type="transmembrane region" description="Helical" evidence="1">
    <location>
        <begin position="7"/>
        <end position="27"/>
    </location>
</feature>
<reference evidence="3 4" key="1">
    <citation type="submission" date="2016-02" db="EMBL/GenBank/DDBJ databases">
        <title>Genome sequence of Tissierella creatinophila DSM 6911.</title>
        <authorList>
            <person name="Poehlein A."/>
            <person name="Daniel R."/>
        </authorList>
    </citation>
    <scope>NUCLEOTIDE SEQUENCE [LARGE SCALE GENOMIC DNA]</scope>
    <source>
        <strain evidence="3 4">DSM 6911</strain>
    </source>
</reference>
<sequence>MKIKNKRIGSFISLLLIGTLTFSFLFFTKSRHLFNFFNADQKLYITLFISLGILLIIVGFFLLIKTIKQSLTDDEISKTEHADLGVYNKVRNPFYSSIFLISSGSLLMTANFLSLGIIVTNWLILTTLIIFTKESKRNNPSDESYLKYMLKVNRLIPWFNQYFKIRSFNSKDQFYLEQAKDFLDKELIAPVMGVYFTSFPKILWFRRGICFVTEKGVGFYSYDVFRGHYGQLIAFDMISSFIYGRGMFGYSLRLQASNASINLYFIQKGNFEKITRYIKEKTNL</sequence>
<protein>
    <recommendedName>
        <fullName evidence="2">YokE-like PH domain-containing protein</fullName>
    </recommendedName>
</protein>
<proteinExistence type="predicted"/>
<organism evidence="3 4">
    <name type="scientific">Tissierella creatinophila DSM 6911</name>
    <dbReference type="NCBI Taxonomy" id="1123403"/>
    <lineage>
        <taxon>Bacteria</taxon>
        <taxon>Bacillati</taxon>
        <taxon>Bacillota</taxon>
        <taxon>Tissierellia</taxon>
        <taxon>Tissierellales</taxon>
        <taxon>Tissierellaceae</taxon>
        <taxon>Tissierella</taxon>
    </lineage>
</organism>